<dbReference type="GO" id="GO:0005737">
    <property type="term" value="C:cytoplasm"/>
    <property type="evidence" value="ECO:0007669"/>
    <property type="project" value="UniProtKB-SubCell"/>
</dbReference>
<dbReference type="SUPFAM" id="SSF52833">
    <property type="entry name" value="Thioredoxin-like"/>
    <property type="match status" value="1"/>
</dbReference>
<accession>A0A8T0PBT1</accession>
<keyword evidence="7" id="KW-1185">Reference proteome</keyword>
<dbReference type="Pfam" id="PF00462">
    <property type="entry name" value="Glutaredoxin"/>
    <property type="match status" value="1"/>
</dbReference>
<sequence>MDRVARLVSERAVVVFTASNCSMCDVVTSLLGSLGVNAAVHELDRDPRGREMERELARRLGAGAAGAVRGGVTPTVPAVFVGGDLVGGTNRVMALHLAGELVPMLRNAGALWL</sequence>
<dbReference type="Gene3D" id="3.40.30.10">
    <property type="entry name" value="Glutaredoxin"/>
    <property type="match status" value="1"/>
</dbReference>
<dbReference type="OrthoDB" id="620792at2759"/>
<keyword evidence="3" id="KW-0963">Cytoplasm</keyword>
<comment type="similarity">
    <text evidence="2">Belongs to the glutaredoxin family. CC-type subfamily.</text>
</comment>
<comment type="caution">
    <text evidence="6">The sequence shown here is derived from an EMBL/GenBank/DDBJ whole genome shotgun (WGS) entry which is preliminary data.</text>
</comment>
<dbReference type="Proteomes" id="UP000823388">
    <property type="component" value="Chromosome 8N"/>
</dbReference>
<dbReference type="InterPro" id="IPR011905">
    <property type="entry name" value="GlrX-like_pln_2"/>
</dbReference>
<evidence type="ECO:0000259" key="5">
    <source>
        <dbReference type="Pfam" id="PF00462"/>
    </source>
</evidence>
<feature type="domain" description="Glutaredoxin" evidence="5">
    <location>
        <begin position="13"/>
        <end position="86"/>
    </location>
</feature>
<evidence type="ECO:0000313" key="6">
    <source>
        <dbReference type="EMBL" id="KAG2559060.1"/>
    </source>
</evidence>
<evidence type="ECO:0000256" key="4">
    <source>
        <dbReference type="ARBA" id="ARBA00023284"/>
    </source>
</evidence>
<dbReference type="PROSITE" id="PS51354">
    <property type="entry name" value="GLUTAREDOXIN_2"/>
    <property type="match status" value="1"/>
</dbReference>
<organism evidence="6 7">
    <name type="scientific">Panicum virgatum</name>
    <name type="common">Blackwell switchgrass</name>
    <dbReference type="NCBI Taxonomy" id="38727"/>
    <lineage>
        <taxon>Eukaryota</taxon>
        <taxon>Viridiplantae</taxon>
        <taxon>Streptophyta</taxon>
        <taxon>Embryophyta</taxon>
        <taxon>Tracheophyta</taxon>
        <taxon>Spermatophyta</taxon>
        <taxon>Magnoliopsida</taxon>
        <taxon>Liliopsida</taxon>
        <taxon>Poales</taxon>
        <taxon>Poaceae</taxon>
        <taxon>PACMAD clade</taxon>
        <taxon>Panicoideae</taxon>
        <taxon>Panicodae</taxon>
        <taxon>Paniceae</taxon>
        <taxon>Panicinae</taxon>
        <taxon>Panicum</taxon>
        <taxon>Panicum sect. Hiantes</taxon>
    </lineage>
</organism>
<dbReference type="InterPro" id="IPR002109">
    <property type="entry name" value="Glutaredoxin"/>
</dbReference>
<dbReference type="EMBL" id="CM029052">
    <property type="protein sequence ID" value="KAG2559060.1"/>
    <property type="molecule type" value="Genomic_DNA"/>
</dbReference>
<keyword evidence="4" id="KW-0676">Redox-active center</keyword>
<dbReference type="AlphaFoldDB" id="A0A8T0PBT1"/>
<proteinExistence type="inferred from homology"/>
<reference evidence="6" key="1">
    <citation type="submission" date="2020-05" db="EMBL/GenBank/DDBJ databases">
        <title>WGS assembly of Panicum virgatum.</title>
        <authorList>
            <person name="Lovell J.T."/>
            <person name="Jenkins J."/>
            <person name="Shu S."/>
            <person name="Juenger T.E."/>
            <person name="Schmutz J."/>
        </authorList>
    </citation>
    <scope>NUCLEOTIDE SEQUENCE</scope>
    <source>
        <strain evidence="6">AP13</strain>
    </source>
</reference>
<dbReference type="InterPro" id="IPR036249">
    <property type="entry name" value="Thioredoxin-like_sf"/>
</dbReference>
<dbReference type="PANTHER" id="PTHR10168">
    <property type="entry name" value="GLUTAREDOXIN"/>
    <property type="match status" value="1"/>
</dbReference>
<gene>
    <name evidence="6" type="ORF">PVAP13_8NG323500</name>
</gene>
<evidence type="ECO:0000256" key="1">
    <source>
        <dbReference type="ARBA" id="ARBA00004496"/>
    </source>
</evidence>
<dbReference type="NCBIfam" id="TIGR02189">
    <property type="entry name" value="GlrX-like_plant"/>
    <property type="match status" value="1"/>
</dbReference>
<evidence type="ECO:0000256" key="3">
    <source>
        <dbReference type="ARBA" id="ARBA00022490"/>
    </source>
</evidence>
<evidence type="ECO:0000256" key="2">
    <source>
        <dbReference type="ARBA" id="ARBA00007568"/>
    </source>
</evidence>
<dbReference type="CDD" id="cd03419">
    <property type="entry name" value="GRX_GRXh_1_2_like"/>
    <property type="match status" value="1"/>
</dbReference>
<evidence type="ECO:0000313" key="7">
    <source>
        <dbReference type="Proteomes" id="UP000823388"/>
    </source>
</evidence>
<name>A0A8T0PBT1_PANVG</name>
<protein>
    <recommendedName>
        <fullName evidence="5">Glutaredoxin domain-containing protein</fullName>
    </recommendedName>
</protein>
<comment type="subcellular location">
    <subcellularLocation>
        <location evidence="1">Cytoplasm</location>
    </subcellularLocation>
</comment>